<reference evidence="1 2" key="1">
    <citation type="submission" date="2021-05" db="EMBL/GenBank/DDBJ databases">
        <title>Genome Assembly of Synthetic Allotetraploid Brassica napus Reveals Homoeologous Exchanges between Subgenomes.</title>
        <authorList>
            <person name="Davis J.T."/>
        </authorList>
    </citation>
    <scope>NUCLEOTIDE SEQUENCE [LARGE SCALE GENOMIC DNA]</scope>
    <source>
        <strain evidence="2">cv. Da-Ae</strain>
        <tissue evidence="1">Seedling</tissue>
    </source>
</reference>
<accession>A0ABQ7XA02</accession>
<sequence length="91" mass="10504">MQNDGSLIFITTMINSPRIEQQQAVIETAMLNDKDGKRNLKFGESRKEVDLAKFLLEDIMRMDGKRNLKVGESRKEVDLAKFLLEDIMRMG</sequence>
<dbReference type="Proteomes" id="UP000824890">
    <property type="component" value="Unassembled WGS sequence"/>
</dbReference>
<name>A0ABQ7XA02_BRANA</name>
<comment type="caution">
    <text evidence="1">The sequence shown here is derived from an EMBL/GenBank/DDBJ whole genome shotgun (WGS) entry which is preliminary data.</text>
</comment>
<evidence type="ECO:0000313" key="2">
    <source>
        <dbReference type="Proteomes" id="UP000824890"/>
    </source>
</evidence>
<gene>
    <name evidence="1" type="ORF">HID58_094390</name>
</gene>
<proteinExistence type="predicted"/>
<dbReference type="EMBL" id="JAGKQM010001387">
    <property type="protein sequence ID" value="KAH0851921.1"/>
    <property type="molecule type" value="Genomic_DNA"/>
</dbReference>
<keyword evidence="2" id="KW-1185">Reference proteome</keyword>
<protein>
    <submittedName>
        <fullName evidence="1">Uncharacterized protein</fullName>
    </submittedName>
</protein>
<evidence type="ECO:0000313" key="1">
    <source>
        <dbReference type="EMBL" id="KAH0851921.1"/>
    </source>
</evidence>
<organism evidence="1 2">
    <name type="scientific">Brassica napus</name>
    <name type="common">Rape</name>
    <dbReference type="NCBI Taxonomy" id="3708"/>
    <lineage>
        <taxon>Eukaryota</taxon>
        <taxon>Viridiplantae</taxon>
        <taxon>Streptophyta</taxon>
        <taxon>Embryophyta</taxon>
        <taxon>Tracheophyta</taxon>
        <taxon>Spermatophyta</taxon>
        <taxon>Magnoliopsida</taxon>
        <taxon>eudicotyledons</taxon>
        <taxon>Gunneridae</taxon>
        <taxon>Pentapetalae</taxon>
        <taxon>rosids</taxon>
        <taxon>malvids</taxon>
        <taxon>Brassicales</taxon>
        <taxon>Brassicaceae</taxon>
        <taxon>Brassiceae</taxon>
        <taxon>Brassica</taxon>
    </lineage>
</organism>